<dbReference type="PROSITE" id="PS50804">
    <property type="entry name" value="SCAN_BOX"/>
    <property type="match status" value="1"/>
</dbReference>
<feature type="domain" description="C2H2-type" evidence="15">
    <location>
        <begin position="1236"/>
        <end position="1263"/>
    </location>
</feature>
<dbReference type="SUPFAM" id="SSF47353">
    <property type="entry name" value="Retrovirus capsid dimerization domain-like"/>
    <property type="match status" value="1"/>
</dbReference>
<feature type="domain" description="C2H2-type" evidence="15">
    <location>
        <begin position="1158"/>
        <end position="1185"/>
    </location>
</feature>
<dbReference type="Gene3D" id="3.30.160.60">
    <property type="entry name" value="Classic Zinc Finger"/>
    <property type="match status" value="12"/>
</dbReference>
<feature type="domain" description="C2H2-type" evidence="15">
    <location>
        <begin position="642"/>
        <end position="669"/>
    </location>
</feature>
<evidence type="ECO:0000256" key="7">
    <source>
        <dbReference type="ARBA" id="ARBA00022771"/>
    </source>
</evidence>
<comment type="similarity">
    <text evidence="2">Belongs to the krueppel C2H2-type zinc-finger protein family.</text>
</comment>
<dbReference type="RefSeq" id="XP_027475774.1">
    <property type="nucleotide sequence ID" value="XM_027619973.1"/>
</dbReference>
<dbReference type="KEGG" id="zca:113936583"/>
<feature type="region of interest" description="Disordered" evidence="14">
    <location>
        <begin position="292"/>
        <end position="338"/>
    </location>
</feature>
<dbReference type="OrthoDB" id="9531386at2759"/>
<dbReference type="InterPro" id="IPR003309">
    <property type="entry name" value="SCAN_dom"/>
</dbReference>
<dbReference type="Pfam" id="PF00096">
    <property type="entry name" value="zf-C2H2"/>
    <property type="match status" value="9"/>
</dbReference>
<feature type="domain" description="C2H2-type" evidence="15">
    <location>
        <begin position="1686"/>
        <end position="1710"/>
    </location>
</feature>
<feature type="compositionally biased region" description="Low complexity" evidence="14">
    <location>
        <begin position="919"/>
        <end position="933"/>
    </location>
</feature>
<dbReference type="FunFam" id="3.30.160.60:FF:002140">
    <property type="entry name" value="paternally-expressed gene 3 protein"/>
    <property type="match status" value="1"/>
</dbReference>
<feature type="domain" description="C2H2-type" evidence="15">
    <location>
        <begin position="1353"/>
        <end position="1380"/>
    </location>
</feature>
<gene>
    <name evidence="18 19 20 21 22" type="primary">PEG3</name>
</gene>
<evidence type="ECO:0000256" key="2">
    <source>
        <dbReference type="ARBA" id="ARBA00006991"/>
    </source>
</evidence>
<feature type="compositionally biased region" description="Basic and acidic residues" evidence="14">
    <location>
        <begin position="1205"/>
        <end position="1217"/>
    </location>
</feature>
<evidence type="ECO:0000256" key="12">
    <source>
        <dbReference type="PROSITE-ProRule" id="PRU00042"/>
    </source>
</evidence>
<evidence type="ECO:0000256" key="10">
    <source>
        <dbReference type="ARBA" id="ARBA00061988"/>
    </source>
</evidence>
<keyword evidence="5" id="KW-0479">Metal-binding</keyword>
<comment type="subcellular location">
    <subcellularLocation>
        <location evidence="1">Cytoplasm</location>
    </subcellularLocation>
    <subcellularLocation>
        <location evidence="13">Nucleus</location>
    </subcellularLocation>
</comment>
<feature type="domain" description="C2H2-type" evidence="15">
    <location>
        <begin position="477"/>
        <end position="504"/>
    </location>
</feature>
<reference evidence="18 19" key="1">
    <citation type="submission" date="2025-04" db="UniProtKB">
        <authorList>
            <consortium name="RefSeq"/>
        </authorList>
    </citation>
    <scope>IDENTIFICATION</scope>
    <source>
        <tissue evidence="18 19">Blood</tissue>
    </source>
</reference>
<dbReference type="RefSeq" id="XP_027475770.1">
    <property type="nucleotide sequence ID" value="XM_027619969.1"/>
</dbReference>
<feature type="region of interest" description="Disordered" evidence="14">
    <location>
        <begin position="987"/>
        <end position="1073"/>
    </location>
</feature>
<keyword evidence="6" id="KW-0677">Repeat</keyword>
<feature type="region of interest" description="Disordered" evidence="14">
    <location>
        <begin position="744"/>
        <end position="779"/>
    </location>
</feature>
<dbReference type="InterPro" id="IPR013087">
    <property type="entry name" value="Znf_C2H2_type"/>
</dbReference>
<feature type="compositionally biased region" description="Acidic residues" evidence="14">
    <location>
        <begin position="1218"/>
        <end position="1233"/>
    </location>
</feature>
<feature type="region of interest" description="Disordered" evidence="14">
    <location>
        <begin position="1512"/>
        <end position="1620"/>
    </location>
</feature>
<feature type="compositionally biased region" description="Polar residues" evidence="14">
    <location>
        <begin position="1017"/>
        <end position="1035"/>
    </location>
</feature>
<feature type="domain" description="C2H2-type" evidence="15">
    <location>
        <begin position="588"/>
        <end position="615"/>
    </location>
</feature>
<dbReference type="FunFam" id="3.30.160.60:FF:002011">
    <property type="entry name" value="Paternally-expressed gene 3 protein"/>
    <property type="match status" value="1"/>
</dbReference>
<organism evidence="17 18">
    <name type="scientific">Zalophus californianus</name>
    <name type="common">California sealion</name>
    <dbReference type="NCBI Taxonomy" id="9704"/>
    <lineage>
        <taxon>Eukaryota</taxon>
        <taxon>Metazoa</taxon>
        <taxon>Chordata</taxon>
        <taxon>Craniata</taxon>
        <taxon>Vertebrata</taxon>
        <taxon>Euteleostomi</taxon>
        <taxon>Mammalia</taxon>
        <taxon>Eutheria</taxon>
        <taxon>Laurasiatheria</taxon>
        <taxon>Carnivora</taxon>
        <taxon>Caniformia</taxon>
        <taxon>Pinnipedia</taxon>
        <taxon>Otariidae</taxon>
        <taxon>Zalophus</taxon>
    </lineage>
</organism>
<feature type="compositionally biased region" description="Acidic residues" evidence="14">
    <location>
        <begin position="1516"/>
        <end position="1529"/>
    </location>
</feature>
<keyword evidence="7 12" id="KW-0863">Zinc-finger</keyword>
<evidence type="ECO:0000259" key="15">
    <source>
        <dbReference type="PROSITE" id="PS50157"/>
    </source>
</evidence>
<sequence>MLPPKYLSATKPKKSWAPDLYELDSDLNKEPDATIREGATDPEFFHQRFRNFLYVEFVGPRKTLFKLRNLCLDWLQPETRTKEEIIELLVLEQYLTILPEKIKPWVRAKKPENCEKLVTLLESYKGMYEPGDDNNSDLRSEDSMSRKGAESPPPRSASSFCSDRDREWDQDWDRDRDRNRDWELDWGRERERRGRSRDLESRDRWPYTRNPRNRLPQRDLSLPLMEKTTFAMERERKRRDSVMDYESRSQDAVSYQDVVNLTEDRKPQNPIQDNMENYRKLLSLGVQLAEDDGHSHMTQGHSSRSKRSSAYPSTSRGLKTMPETKKSTHRRGICEDESSHGVIMEKFIKDVSRNSKSGRARESNDRSQRFPRRPDNDWKEVSFNKRESVIQERGYEGNAFGGSYNFNSSLVSKKRVLERKRRYQFDTDGKGSVHEQKGYARKRPFECSEMRKAMSMSSLSAPSFTESHPLDFGAMPYVCDECGRSFSVISEFVEHQIMHTRENLYEYGESFIHSVAVSEVQKSQSGGKRFECKECGETFNKSAALAEHRKIHAREHLAECNDEEYEEPFMPSPTFSELQKIYGKDKFYECKVCKETFLHSSALIDHQKTHGRDDKDNERGEAFKPSPPLNEVQKMYGKEKMYECKVCGETFHHSSSLKEHQKIHTRGNLFESKGKMCEETFIPGQSLKRRQKSYSKEKLYDFKDGGDAFRQSSDLSEHQKIHSRKNLYEGRGYEKSVIHSVPFTESQKSHTITRPPENEEDEKTFTVSSNPDDNQKIPTKENACERKPYERSVIHSLAFAKAQKSHSAVGPSKSQVIAESTQTSGVIEHQKVHAGENSEGKKYERSVIHSLAAFKPPKNYNGNEVVECDEKGESSTYISDLRDKQQKTPARENPYEGAKSNNYKDTVIQSVSRIEPQKSVTSPGSSESSVPSSNVREHQKARAKKKNIERRNYETSVIHSLRFGEPQTFRPREKFYECPECGESFVRSSDLTEHQKIHDRKKPSGSKNYERSVIRSLASTDPQTSYAEQAQTSYAEQPGQMRYSEQPAQASYTKQPAQASYTKQPAQASYTKQPAQASYTKQAVQANYAKQPAQTNYIAHPVQISYSEHPMQMSYTKQAPQMSYTKQPPQMSYTKPPSLMSYAEEQAQTSYAEQQVRNKCKECGECFATIEELGAHQKIYAREEFHGRKLFGNSVIQGIGLDGPRQVEPRQEEPRQDEPDEQDEQDEQDEPEDTIYGCKDCGLGFADRADLKDHQKVHGREYLIDSREYTHSVIHTHSVSEYQKDYIGEQLYECPACGESFVHSSFLFEHQKIHEQDQFFGHRRYEEPFMQPLVINPRRPRAPQKNPPAGTSLQCHVCGQDFIHGSVLSEHMRIHTGEDLPEQGQGSEDAVSPGLALTEFQRSQTEEKHYECKTCGESFLNQSDLREHMRIHEKDEPYDYGASFVHTSFLTEPPKRDSPFYECKDCGKSFIHNTVLTKHQKLHLEEEEEEGAQEVEANVLVPREVLRIQGSNVEAAEPEVEAAEPEVEAAEPNVEAAEPNGEAEGPDGEAAEPNGEAEQPNGEAEQPNGDADEPDGAGIEDPEERAEEPEGKAEEPEGDADEPDGAGIEDPEEEGEDQEIQVEEPYYDCRECGETFTSNSAYGEHLKTHARVIIFEPGNVYGESSHYTEHASTSTSDNDRADDKYFKCDVCGQLFSDRLSLARHQNTHTG</sequence>
<feature type="compositionally biased region" description="Basic and acidic residues" evidence="14">
    <location>
        <begin position="322"/>
        <end position="338"/>
    </location>
</feature>
<feature type="domain" description="C2H2-type" evidence="15">
    <location>
        <begin position="976"/>
        <end position="1003"/>
    </location>
</feature>
<dbReference type="GO" id="GO:0005737">
    <property type="term" value="C:cytoplasm"/>
    <property type="evidence" value="ECO:0007669"/>
    <property type="project" value="UniProtKB-SubCell"/>
</dbReference>
<comment type="subunit">
    <text evidence="10">Homodimer. Interacts with SIAH1A and SIAH2. Interacts with TRAF2.</text>
</comment>
<dbReference type="RefSeq" id="XP_027475772.1">
    <property type="nucleotide sequence ID" value="XM_027619971.1"/>
</dbReference>
<evidence type="ECO:0000313" key="22">
    <source>
        <dbReference type="RefSeq" id="XP_027475774.1"/>
    </source>
</evidence>
<evidence type="ECO:0000313" key="19">
    <source>
        <dbReference type="RefSeq" id="XP_027475771.1"/>
    </source>
</evidence>
<evidence type="ECO:0000256" key="3">
    <source>
        <dbReference type="ARBA" id="ARBA00022490"/>
    </source>
</evidence>
<dbReference type="CDD" id="cd07936">
    <property type="entry name" value="SCAN"/>
    <property type="match status" value="1"/>
</dbReference>
<dbReference type="SUPFAM" id="SSF57667">
    <property type="entry name" value="beta-beta-alpha zinc fingers"/>
    <property type="match status" value="10"/>
</dbReference>
<keyword evidence="4" id="KW-0053">Apoptosis</keyword>
<feature type="compositionally biased region" description="Acidic residues" evidence="14">
    <location>
        <begin position="1596"/>
        <end position="1620"/>
    </location>
</feature>
<evidence type="ECO:0000313" key="21">
    <source>
        <dbReference type="RefSeq" id="XP_027475773.1"/>
    </source>
</evidence>
<evidence type="ECO:0000256" key="6">
    <source>
        <dbReference type="ARBA" id="ARBA00022737"/>
    </source>
</evidence>
<evidence type="ECO:0000313" key="17">
    <source>
        <dbReference type="Proteomes" id="UP000515165"/>
    </source>
</evidence>
<keyword evidence="3" id="KW-0963">Cytoplasm</keyword>
<feature type="region of interest" description="Disordered" evidence="14">
    <location>
        <begin position="607"/>
        <end position="629"/>
    </location>
</feature>
<evidence type="ECO:0000256" key="1">
    <source>
        <dbReference type="ARBA" id="ARBA00004496"/>
    </source>
</evidence>
<feature type="compositionally biased region" description="Low complexity" evidence="14">
    <location>
        <begin position="1530"/>
        <end position="1543"/>
    </location>
</feature>
<feature type="region of interest" description="Disordered" evidence="14">
    <location>
        <begin position="350"/>
        <end position="378"/>
    </location>
</feature>
<proteinExistence type="inferred from homology"/>
<accession>A0A6J2F335</accession>
<evidence type="ECO:0000313" key="18">
    <source>
        <dbReference type="RefSeq" id="XP_027475770.1"/>
    </source>
</evidence>
<dbReference type="FunFam" id="1.10.4020.10:FF:000001">
    <property type="entry name" value="zinc finger protein 263 isoform X1"/>
    <property type="match status" value="1"/>
</dbReference>
<name>A0A6J2F335_ZALCA</name>
<dbReference type="InterPro" id="IPR038269">
    <property type="entry name" value="SCAN_sf"/>
</dbReference>
<evidence type="ECO:0000256" key="11">
    <source>
        <dbReference type="ARBA" id="ARBA00070224"/>
    </source>
</evidence>
<dbReference type="CTD" id="5178"/>
<dbReference type="InterPro" id="IPR036236">
    <property type="entry name" value="Znf_C2H2_sf"/>
</dbReference>
<dbReference type="FunFam" id="3.30.160.60:FF:000661">
    <property type="entry name" value="paternally-expressed gene 3 protein-like"/>
    <property type="match status" value="1"/>
</dbReference>
<evidence type="ECO:0000313" key="20">
    <source>
        <dbReference type="RefSeq" id="XP_027475772.1"/>
    </source>
</evidence>
<dbReference type="GeneID" id="113936583"/>
<dbReference type="RefSeq" id="XP_027475773.1">
    <property type="nucleotide sequence ID" value="XM_027619972.1"/>
</dbReference>
<feature type="compositionally biased region" description="Polar residues" evidence="14">
    <location>
        <begin position="1046"/>
        <end position="1073"/>
    </location>
</feature>
<evidence type="ECO:0000256" key="8">
    <source>
        <dbReference type="ARBA" id="ARBA00022833"/>
    </source>
</evidence>
<dbReference type="SMART" id="SM00431">
    <property type="entry name" value="SCAN"/>
    <property type="match status" value="1"/>
</dbReference>
<feature type="compositionally biased region" description="Polar residues" evidence="14">
    <location>
        <begin position="899"/>
        <end position="912"/>
    </location>
</feature>
<feature type="compositionally biased region" description="Basic and acidic residues" evidence="14">
    <location>
        <begin position="193"/>
        <end position="206"/>
    </location>
</feature>
<evidence type="ECO:0000256" key="4">
    <source>
        <dbReference type="ARBA" id="ARBA00022703"/>
    </source>
</evidence>
<evidence type="ECO:0000256" key="14">
    <source>
        <dbReference type="SAM" id="MobiDB-lite"/>
    </source>
</evidence>
<dbReference type="FunFam" id="3.30.160.60:FF:002097">
    <property type="entry name" value="paternally-expressed gene 3 protein isoform X1"/>
    <property type="match status" value="1"/>
</dbReference>
<feature type="region of interest" description="Disordered" evidence="14">
    <location>
        <begin position="128"/>
        <end position="163"/>
    </location>
</feature>
<feature type="region of interest" description="Disordered" evidence="14">
    <location>
        <begin position="874"/>
        <end position="951"/>
    </location>
</feature>
<feature type="region of interest" description="Disordered" evidence="14">
    <location>
        <begin position="193"/>
        <end position="217"/>
    </location>
</feature>
<feature type="domain" description="C2H2-type" evidence="15">
    <location>
        <begin position="1410"/>
        <end position="1437"/>
    </location>
</feature>
<feature type="region of interest" description="Disordered" evidence="14">
    <location>
        <begin position="1199"/>
        <end position="1233"/>
    </location>
</feature>
<dbReference type="GO" id="GO:0006915">
    <property type="term" value="P:apoptotic process"/>
    <property type="evidence" value="ECO:0007669"/>
    <property type="project" value="UniProtKB-KW"/>
</dbReference>
<feature type="domain" description="C2H2-type" evidence="15">
    <location>
        <begin position="1292"/>
        <end position="1319"/>
    </location>
</feature>
<dbReference type="Pfam" id="PF13912">
    <property type="entry name" value="zf-C2H2_6"/>
    <property type="match status" value="2"/>
</dbReference>
<dbReference type="PANTHER" id="PTHR24377">
    <property type="entry name" value="IP01015P-RELATED"/>
    <property type="match status" value="1"/>
</dbReference>
<evidence type="ECO:0000256" key="9">
    <source>
        <dbReference type="ARBA" id="ARBA00023242"/>
    </source>
</evidence>
<dbReference type="FunFam" id="3.30.160.60:FF:001328">
    <property type="entry name" value="paternally-expressed gene 3 protein"/>
    <property type="match status" value="2"/>
</dbReference>
<dbReference type="Gene3D" id="1.10.4020.10">
    <property type="entry name" value="DNA breaking-rejoining enzymes"/>
    <property type="match status" value="1"/>
</dbReference>
<dbReference type="GO" id="GO:0008270">
    <property type="term" value="F:zinc ion binding"/>
    <property type="evidence" value="ECO:0007669"/>
    <property type="project" value="UniProtKB-KW"/>
</dbReference>
<dbReference type="SMART" id="SM00355">
    <property type="entry name" value="ZnF_C2H2"/>
    <property type="match status" value="13"/>
</dbReference>
<keyword evidence="17" id="KW-1185">Reference proteome</keyword>
<dbReference type="InterPro" id="IPR050826">
    <property type="entry name" value="Krueppel_C2H2_ZnFinger"/>
</dbReference>
<feature type="compositionally biased region" description="Acidic residues" evidence="14">
    <location>
        <begin position="1570"/>
        <end position="1587"/>
    </location>
</feature>
<feature type="domain" description="SCAN box" evidence="16">
    <location>
        <begin position="46"/>
        <end position="125"/>
    </location>
</feature>
<feature type="compositionally biased region" description="Basic and acidic residues" evidence="14">
    <location>
        <begin position="880"/>
        <end position="894"/>
    </location>
</feature>
<feature type="domain" description="C2H2-type" evidence="15">
    <location>
        <begin position="1627"/>
        <end position="1650"/>
    </location>
</feature>
<dbReference type="FunFam" id="3.30.160.60:FF:002668">
    <property type="entry name" value="Paternally expressed 3"/>
    <property type="match status" value="1"/>
</dbReference>
<keyword evidence="8" id="KW-0862">Zinc</keyword>
<evidence type="ECO:0000256" key="5">
    <source>
        <dbReference type="ARBA" id="ARBA00022723"/>
    </source>
</evidence>
<evidence type="ECO:0000259" key="16">
    <source>
        <dbReference type="PROSITE" id="PS50804"/>
    </source>
</evidence>
<feature type="compositionally biased region" description="Basic and acidic residues" evidence="14">
    <location>
        <begin position="607"/>
        <end position="622"/>
    </location>
</feature>
<dbReference type="PROSITE" id="PS50157">
    <property type="entry name" value="ZINC_FINGER_C2H2_2"/>
    <property type="match status" value="13"/>
</dbReference>
<keyword evidence="9 13" id="KW-0539">Nucleus</keyword>
<evidence type="ECO:0000256" key="13">
    <source>
        <dbReference type="PROSITE-ProRule" id="PRU00187"/>
    </source>
</evidence>
<protein>
    <recommendedName>
        <fullName evidence="11">Paternally-expressed gene 3 protein</fullName>
    </recommendedName>
</protein>
<dbReference type="RefSeq" id="XP_027475771.1">
    <property type="nucleotide sequence ID" value="XM_027619970.1"/>
</dbReference>
<feature type="domain" description="C2H2-type" evidence="15">
    <location>
        <begin position="530"/>
        <end position="557"/>
    </location>
</feature>
<dbReference type="Proteomes" id="UP000515165">
    <property type="component" value="Chromosome 17"/>
</dbReference>
<dbReference type="FunFam" id="3.30.160.60:FF:002465">
    <property type="entry name" value="paternally-expressed gene 3 protein isoform X1"/>
    <property type="match status" value="1"/>
</dbReference>
<dbReference type="PROSITE" id="PS00028">
    <property type="entry name" value="ZINC_FINGER_C2H2_1"/>
    <property type="match status" value="12"/>
</dbReference>
<feature type="domain" description="C2H2-type" evidence="15">
    <location>
        <begin position="1461"/>
        <end position="1488"/>
    </location>
</feature>
<dbReference type="Pfam" id="PF02023">
    <property type="entry name" value="SCAN"/>
    <property type="match status" value="1"/>
</dbReference>
<dbReference type="FunFam" id="3.30.160.60:FF:002348">
    <property type="entry name" value="paternally-expressed gene 3 protein isoform X3"/>
    <property type="match status" value="1"/>
</dbReference>
<feature type="compositionally biased region" description="Basic and acidic residues" evidence="14">
    <location>
        <begin position="136"/>
        <end position="149"/>
    </location>
</feature>
<dbReference type="GO" id="GO:0005634">
    <property type="term" value="C:nucleus"/>
    <property type="evidence" value="ECO:0007669"/>
    <property type="project" value="UniProtKB-SubCell"/>
</dbReference>
<dbReference type="FunFam" id="3.30.160.60:FF:001757">
    <property type="entry name" value="paternally-expressed gene 3 protein isoform X1"/>
    <property type="match status" value="1"/>
</dbReference>